<organism evidence="1 2">
    <name type="scientific">Sporosarcina psychrophila</name>
    <name type="common">Bacillus psychrophilus</name>
    <dbReference type="NCBI Taxonomy" id="1476"/>
    <lineage>
        <taxon>Bacteria</taxon>
        <taxon>Bacillati</taxon>
        <taxon>Bacillota</taxon>
        <taxon>Bacilli</taxon>
        <taxon>Bacillales</taxon>
        <taxon>Caryophanaceae</taxon>
        <taxon>Sporosarcina</taxon>
    </lineage>
</organism>
<evidence type="ECO:0000313" key="2">
    <source>
        <dbReference type="Proteomes" id="UP001549104"/>
    </source>
</evidence>
<dbReference type="EMBL" id="JBEPME010000004">
    <property type="protein sequence ID" value="MET3658053.1"/>
    <property type="molecule type" value="Genomic_DNA"/>
</dbReference>
<proteinExistence type="predicted"/>
<dbReference type="Proteomes" id="UP001549104">
    <property type="component" value="Unassembled WGS sequence"/>
</dbReference>
<evidence type="ECO:0000313" key="1">
    <source>
        <dbReference type="EMBL" id="MET3658053.1"/>
    </source>
</evidence>
<gene>
    <name evidence="1" type="ORF">ABIC55_003150</name>
</gene>
<keyword evidence="2" id="KW-1185">Reference proteome</keyword>
<dbReference type="RefSeq" id="WP_354313732.1">
    <property type="nucleotide sequence ID" value="NZ_JBEPME010000004.1"/>
</dbReference>
<comment type="caution">
    <text evidence="1">The sequence shown here is derived from an EMBL/GenBank/DDBJ whole genome shotgun (WGS) entry which is preliminary data.</text>
</comment>
<name>A0ABV2KDH4_SPOPS</name>
<reference evidence="1 2" key="1">
    <citation type="submission" date="2024-06" db="EMBL/GenBank/DDBJ databases">
        <title>Sorghum-associated microbial communities from plants grown in Nebraska, USA.</title>
        <authorList>
            <person name="Schachtman D."/>
        </authorList>
    </citation>
    <scope>NUCLEOTIDE SEQUENCE [LARGE SCALE GENOMIC DNA]</scope>
    <source>
        <strain evidence="1 2">1288</strain>
    </source>
</reference>
<sequence length="52" mass="6088">MHSIIQRIKKRHGHVTMAVVKRVPVPFTQWCEKSLELAKVFSIDAVNKKRMD</sequence>
<protein>
    <submittedName>
        <fullName evidence="1">Uncharacterized protein</fullName>
    </submittedName>
</protein>
<accession>A0ABV2KDH4</accession>